<accession>A0ABV8V5X4</accession>
<dbReference type="EMBL" id="JBHSCX010000006">
    <property type="protein sequence ID" value="MFC4362522.1"/>
    <property type="molecule type" value="Genomic_DNA"/>
</dbReference>
<evidence type="ECO:0000256" key="4">
    <source>
        <dbReference type="ARBA" id="ARBA00025742"/>
    </source>
</evidence>
<dbReference type="RefSeq" id="WP_290260436.1">
    <property type="nucleotide sequence ID" value="NZ_JAUFQG010000004.1"/>
</dbReference>
<gene>
    <name evidence="6" type="primary">cpdA</name>
    <name evidence="6" type="ORF">ACFOX3_09415</name>
</gene>
<dbReference type="Gene3D" id="3.60.21.10">
    <property type="match status" value="1"/>
</dbReference>
<dbReference type="NCBIfam" id="NF008359">
    <property type="entry name" value="PRK11148.1"/>
    <property type="match status" value="1"/>
</dbReference>
<evidence type="ECO:0000313" key="7">
    <source>
        <dbReference type="Proteomes" id="UP001595840"/>
    </source>
</evidence>
<organism evidence="6 7">
    <name type="scientific">Simiduia curdlanivorans</name>
    <dbReference type="NCBI Taxonomy" id="1492769"/>
    <lineage>
        <taxon>Bacteria</taxon>
        <taxon>Pseudomonadati</taxon>
        <taxon>Pseudomonadota</taxon>
        <taxon>Gammaproteobacteria</taxon>
        <taxon>Cellvibrionales</taxon>
        <taxon>Cellvibrionaceae</taxon>
        <taxon>Simiduia</taxon>
    </lineage>
</organism>
<dbReference type="GO" id="GO:0004115">
    <property type="term" value="F:3',5'-cyclic-AMP phosphodiesterase activity"/>
    <property type="evidence" value="ECO:0007669"/>
    <property type="project" value="UniProtKB-EC"/>
</dbReference>
<sequence>MDFPDHIAFPKGRPLRLLQITDCHLGEYPGEELLGLNTDLSLHDVLKLVATEPADMIINTGDVSSHGHVGSYARYQKLVDSYVTLPHAWIPGNHDLPSAMDASVASGVSPKIIDAGPWQLILLNSYVPGHEYGDFTQAELDFLAQTLAASDKPALVFLHHQPQAVGSAWIDQYTVKAHQAFLALVDASPRVKAVIWGHVHQAYDKKRGHIRMLASPSTCIQFLPNSDDFALDRAMPGLRWFELHADGSFTTGVKRIEQKEYPIDFNSTGY</sequence>
<evidence type="ECO:0000259" key="5">
    <source>
        <dbReference type="Pfam" id="PF00149"/>
    </source>
</evidence>
<dbReference type="InterPro" id="IPR029052">
    <property type="entry name" value="Metallo-depent_PP-like"/>
</dbReference>
<evidence type="ECO:0000256" key="3">
    <source>
        <dbReference type="ARBA" id="ARBA00023004"/>
    </source>
</evidence>
<keyword evidence="7" id="KW-1185">Reference proteome</keyword>
<dbReference type="Proteomes" id="UP001595840">
    <property type="component" value="Unassembled WGS sequence"/>
</dbReference>
<reference evidence="7" key="1">
    <citation type="journal article" date="2019" name="Int. J. Syst. Evol. Microbiol.">
        <title>The Global Catalogue of Microorganisms (GCM) 10K type strain sequencing project: providing services to taxonomists for standard genome sequencing and annotation.</title>
        <authorList>
            <consortium name="The Broad Institute Genomics Platform"/>
            <consortium name="The Broad Institute Genome Sequencing Center for Infectious Disease"/>
            <person name="Wu L."/>
            <person name="Ma J."/>
        </authorList>
    </citation>
    <scope>NUCLEOTIDE SEQUENCE [LARGE SCALE GENOMIC DNA]</scope>
    <source>
        <strain evidence="7">CECT 8570</strain>
    </source>
</reference>
<dbReference type="EC" id="3.1.4.53" evidence="6"/>
<evidence type="ECO:0000256" key="2">
    <source>
        <dbReference type="ARBA" id="ARBA00022801"/>
    </source>
</evidence>
<protein>
    <submittedName>
        <fullName evidence="6">3',5'-cyclic-AMP phosphodiesterase</fullName>
        <ecNumber evidence="6">3.1.4.53</ecNumber>
    </submittedName>
</protein>
<comment type="caution">
    <text evidence="6">The sequence shown here is derived from an EMBL/GenBank/DDBJ whole genome shotgun (WGS) entry which is preliminary data.</text>
</comment>
<dbReference type="PANTHER" id="PTHR42988:SF2">
    <property type="entry name" value="CYCLIC NUCLEOTIDE PHOSPHODIESTERASE CBUA0032-RELATED"/>
    <property type="match status" value="1"/>
</dbReference>
<name>A0ABV8V5X4_9GAMM</name>
<evidence type="ECO:0000256" key="1">
    <source>
        <dbReference type="ARBA" id="ARBA00022723"/>
    </source>
</evidence>
<keyword evidence="2 6" id="KW-0378">Hydrolase</keyword>
<keyword evidence="1" id="KW-0479">Metal-binding</keyword>
<comment type="similarity">
    <text evidence="4">Belongs to the cyclic nucleotide phosphodiesterase class-III family.</text>
</comment>
<dbReference type="Pfam" id="PF00149">
    <property type="entry name" value="Metallophos"/>
    <property type="match status" value="1"/>
</dbReference>
<evidence type="ECO:0000313" key="6">
    <source>
        <dbReference type="EMBL" id="MFC4362522.1"/>
    </source>
</evidence>
<feature type="domain" description="Calcineurin-like phosphoesterase" evidence="5">
    <location>
        <begin position="15"/>
        <end position="201"/>
    </location>
</feature>
<proteinExistence type="inferred from homology"/>
<dbReference type="PANTHER" id="PTHR42988">
    <property type="entry name" value="PHOSPHOHYDROLASE"/>
    <property type="match status" value="1"/>
</dbReference>
<dbReference type="InterPro" id="IPR004843">
    <property type="entry name" value="Calcineurin-like_PHP"/>
</dbReference>
<dbReference type="InterPro" id="IPR050884">
    <property type="entry name" value="CNP_phosphodiesterase-III"/>
</dbReference>
<keyword evidence="3" id="KW-0408">Iron</keyword>
<dbReference type="SUPFAM" id="SSF56300">
    <property type="entry name" value="Metallo-dependent phosphatases"/>
    <property type="match status" value="1"/>
</dbReference>